<dbReference type="PROSITE" id="PS51585">
    <property type="entry name" value="SAM_MT_TPMT"/>
    <property type="match status" value="1"/>
</dbReference>
<dbReference type="Pfam" id="PF05724">
    <property type="entry name" value="TPMT"/>
    <property type="match status" value="1"/>
</dbReference>
<evidence type="ECO:0000256" key="1">
    <source>
        <dbReference type="ARBA" id="ARBA00022553"/>
    </source>
</evidence>
<proteinExistence type="predicted"/>
<keyword evidence="3" id="KW-0808">Transferase</keyword>
<evidence type="ECO:0000256" key="2">
    <source>
        <dbReference type="ARBA" id="ARBA00022603"/>
    </source>
</evidence>
<name>A0A0F7SI01_PHARH</name>
<dbReference type="InterPro" id="IPR008854">
    <property type="entry name" value="TPMT"/>
</dbReference>
<keyword evidence="2" id="KW-0489">Methyltransferase</keyword>
<protein>
    <submittedName>
        <fullName evidence="5">TPMT family</fullName>
    </submittedName>
</protein>
<dbReference type="AlphaFoldDB" id="A0A0F7SI01"/>
<keyword evidence="4" id="KW-0949">S-adenosyl-L-methionine</keyword>
<dbReference type="EMBL" id="LN483165">
    <property type="protein sequence ID" value="CDZ96647.1"/>
    <property type="molecule type" value="Genomic_DNA"/>
</dbReference>
<dbReference type="PANTHER" id="PTHR32183">
    <property type="match status" value="1"/>
</dbReference>
<evidence type="ECO:0000256" key="3">
    <source>
        <dbReference type="ARBA" id="ARBA00022679"/>
    </source>
</evidence>
<evidence type="ECO:0000256" key="4">
    <source>
        <dbReference type="ARBA" id="ARBA00022691"/>
    </source>
</evidence>
<accession>A0A0F7SI01</accession>
<keyword evidence="1" id="KW-0597">Phosphoprotein</keyword>
<evidence type="ECO:0000313" key="5">
    <source>
        <dbReference type="EMBL" id="CDZ96647.1"/>
    </source>
</evidence>
<dbReference type="GO" id="GO:0008757">
    <property type="term" value="F:S-adenosylmethionine-dependent methyltransferase activity"/>
    <property type="evidence" value="ECO:0007669"/>
    <property type="project" value="InterPro"/>
</dbReference>
<reference evidence="5" key="1">
    <citation type="submission" date="2014-08" db="EMBL/GenBank/DDBJ databases">
        <authorList>
            <person name="Sharma Rahul"/>
            <person name="Thines Marco"/>
        </authorList>
    </citation>
    <scope>NUCLEOTIDE SEQUENCE</scope>
</reference>
<dbReference type="CDD" id="cd02440">
    <property type="entry name" value="AdoMet_MTases"/>
    <property type="match status" value="1"/>
</dbReference>
<organism evidence="5">
    <name type="scientific">Phaffia rhodozyma</name>
    <name type="common">Yeast</name>
    <name type="synonym">Xanthophyllomyces dendrorhous</name>
    <dbReference type="NCBI Taxonomy" id="264483"/>
    <lineage>
        <taxon>Eukaryota</taxon>
        <taxon>Fungi</taxon>
        <taxon>Dikarya</taxon>
        <taxon>Basidiomycota</taxon>
        <taxon>Agaricomycotina</taxon>
        <taxon>Tremellomycetes</taxon>
        <taxon>Cystofilobasidiales</taxon>
        <taxon>Mrakiaceae</taxon>
        <taxon>Phaffia</taxon>
    </lineage>
</organism>
<dbReference type="PANTHER" id="PTHR32183:SF6">
    <property type="entry name" value="CYSTEINE SULFINATE DESULFINASE_CYSTEINE DESULFURASE AND RELATED ENZYMES"/>
    <property type="match status" value="1"/>
</dbReference>
<dbReference type="Gene3D" id="3.40.50.150">
    <property type="entry name" value="Vaccinia Virus protein VP39"/>
    <property type="match status" value="1"/>
</dbReference>
<dbReference type="SUPFAM" id="SSF53335">
    <property type="entry name" value="S-adenosyl-L-methionine-dependent methyltransferases"/>
    <property type="match status" value="1"/>
</dbReference>
<dbReference type="GO" id="GO:0032259">
    <property type="term" value="P:methylation"/>
    <property type="evidence" value="ECO:0007669"/>
    <property type="project" value="UniProtKB-KW"/>
</dbReference>
<sequence length="215" mass="23574">MTSSLSLRDVIAQESHPWEYLWTRSITPWDRGAANPYLLDFIEKPPNGIDLPRGGKALIAGCGRGYDVALFRDAGFQAWGIDISETAVQAARKWISSAPYDATSSGGTAEFHAVDFFEFPIPDGGFEIAWDLTFFCALHPSQREAWAKRYTTLLSSNPRALLVTLCFPIDGNRLGGPPWSVSVEAYEAVLSGNLGWKKIHEGPGGEGGRLVVWGR</sequence>
<dbReference type="InterPro" id="IPR029063">
    <property type="entry name" value="SAM-dependent_MTases_sf"/>
</dbReference>